<sequence>MTQDKSRLIQVFHLEGVERYIAAVTPVMSHEWMKLTAAGLSTKVTCPRSDTCSLCGLNLYTQLGFTELKVSGKTLLLDYCLENLAVLFLLGKPCRWTIMRKKKEICTII</sequence>
<proteinExistence type="predicted"/>
<protein>
    <submittedName>
        <fullName evidence="1">Uncharacterized protein</fullName>
    </submittedName>
</protein>
<dbReference type="Proteomes" id="UP001345963">
    <property type="component" value="Unassembled WGS sequence"/>
</dbReference>
<name>A0ABU7CG88_9TELE</name>
<gene>
    <name evidence="1" type="ORF">ATANTOWER_012636</name>
</gene>
<keyword evidence="2" id="KW-1185">Reference proteome</keyword>
<evidence type="ECO:0000313" key="2">
    <source>
        <dbReference type="Proteomes" id="UP001345963"/>
    </source>
</evidence>
<dbReference type="EMBL" id="JAHUTI010091194">
    <property type="protein sequence ID" value="MED6261966.1"/>
    <property type="molecule type" value="Genomic_DNA"/>
</dbReference>
<comment type="caution">
    <text evidence="1">The sequence shown here is derived from an EMBL/GenBank/DDBJ whole genome shotgun (WGS) entry which is preliminary data.</text>
</comment>
<organism evidence="1 2">
    <name type="scientific">Ataeniobius toweri</name>
    <dbReference type="NCBI Taxonomy" id="208326"/>
    <lineage>
        <taxon>Eukaryota</taxon>
        <taxon>Metazoa</taxon>
        <taxon>Chordata</taxon>
        <taxon>Craniata</taxon>
        <taxon>Vertebrata</taxon>
        <taxon>Euteleostomi</taxon>
        <taxon>Actinopterygii</taxon>
        <taxon>Neopterygii</taxon>
        <taxon>Teleostei</taxon>
        <taxon>Neoteleostei</taxon>
        <taxon>Acanthomorphata</taxon>
        <taxon>Ovalentaria</taxon>
        <taxon>Atherinomorphae</taxon>
        <taxon>Cyprinodontiformes</taxon>
        <taxon>Goodeidae</taxon>
        <taxon>Ataeniobius</taxon>
    </lineage>
</organism>
<accession>A0ABU7CG88</accession>
<evidence type="ECO:0000313" key="1">
    <source>
        <dbReference type="EMBL" id="MED6261966.1"/>
    </source>
</evidence>
<reference evidence="1 2" key="1">
    <citation type="submission" date="2021-07" db="EMBL/GenBank/DDBJ databases">
        <authorList>
            <person name="Palmer J.M."/>
        </authorList>
    </citation>
    <scope>NUCLEOTIDE SEQUENCE [LARGE SCALE GENOMIC DNA]</scope>
    <source>
        <strain evidence="1 2">AT_MEX2019</strain>
        <tissue evidence="1">Muscle</tissue>
    </source>
</reference>